<evidence type="ECO:0000259" key="2">
    <source>
        <dbReference type="PROSITE" id="PS50190"/>
    </source>
</evidence>
<dbReference type="PROSITE" id="PS50190">
    <property type="entry name" value="SEC7"/>
    <property type="match status" value="1"/>
</dbReference>
<dbReference type="Gene3D" id="1.20.1280.50">
    <property type="match status" value="1"/>
</dbReference>
<protein>
    <recommendedName>
        <fullName evidence="7">F-box only protein 8</fullName>
    </recommendedName>
</protein>
<dbReference type="CDD" id="cd22088">
    <property type="entry name" value="F-box_FBXO8"/>
    <property type="match status" value="1"/>
</dbReference>
<reference evidence="3" key="1">
    <citation type="submission" date="2021-02" db="EMBL/GenBank/DDBJ databases">
        <authorList>
            <person name="Nowell W R."/>
        </authorList>
    </citation>
    <scope>NUCLEOTIDE SEQUENCE</scope>
</reference>
<evidence type="ECO:0000313" key="4">
    <source>
        <dbReference type="EMBL" id="CAF1147095.1"/>
    </source>
</evidence>
<accession>A0A813Z5J4</accession>
<evidence type="ECO:0008006" key="7">
    <source>
        <dbReference type="Google" id="ProtNLM"/>
    </source>
</evidence>
<feature type="domain" description="SEC7" evidence="2">
    <location>
        <begin position="88"/>
        <end position="265"/>
    </location>
</feature>
<gene>
    <name evidence="4" type="ORF">JXQ802_LOCUS21528</name>
    <name evidence="3" type="ORF">PYM288_LOCUS9162</name>
</gene>
<evidence type="ECO:0000313" key="6">
    <source>
        <dbReference type="Proteomes" id="UP000663870"/>
    </source>
</evidence>
<dbReference type="InterPro" id="IPR001810">
    <property type="entry name" value="F-box_dom"/>
</dbReference>
<organism evidence="3 5">
    <name type="scientific">Rotaria sordida</name>
    <dbReference type="NCBI Taxonomy" id="392033"/>
    <lineage>
        <taxon>Eukaryota</taxon>
        <taxon>Metazoa</taxon>
        <taxon>Spiralia</taxon>
        <taxon>Gnathifera</taxon>
        <taxon>Rotifera</taxon>
        <taxon>Eurotatoria</taxon>
        <taxon>Bdelloidea</taxon>
        <taxon>Philodinida</taxon>
        <taxon>Philodinidae</taxon>
        <taxon>Rotaria</taxon>
    </lineage>
</organism>
<keyword evidence="6" id="KW-1185">Reference proteome</keyword>
<evidence type="ECO:0000259" key="1">
    <source>
        <dbReference type="PROSITE" id="PS50181"/>
    </source>
</evidence>
<dbReference type="AlphaFoldDB" id="A0A813Z5J4"/>
<dbReference type="GO" id="GO:0005085">
    <property type="term" value="F:guanyl-nucleotide exchange factor activity"/>
    <property type="evidence" value="ECO:0007669"/>
    <property type="project" value="InterPro"/>
</dbReference>
<comment type="caution">
    <text evidence="3">The sequence shown here is derived from an EMBL/GenBank/DDBJ whole genome shotgun (WGS) entry which is preliminary data.</text>
</comment>
<dbReference type="Gene3D" id="1.10.1000.11">
    <property type="entry name" value="Arf Nucleotide-binding Site Opener,domain 2"/>
    <property type="match status" value="1"/>
</dbReference>
<dbReference type="InterPro" id="IPR035999">
    <property type="entry name" value="Sec7_dom_sf"/>
</dbReference>
<dbReference type="PANTHER" id="PTHR10663">
    <property type="entry name" value="GUANYL-NUCLEOTIDE EXCHANGE FACTOR"/>
    <property type="match status" value="1"/>
</dbReference>
<dbReference type="EMBL" id="CAJNOH010000129">
    <property type="protein sequence ID" value="CAF0893820.1"/>
    <property type="molecule type" value="Genomic_DNA"/>
</dbReference>
<dbReference type="Pfam" id="PF01369">
    <property type="entry name" value="Sec7"/>
    <property type="match status" value="1"/>
</dbReference>
<sequence>MGQIFDRQVAGPTSNNKNQITKVSDISQLPPELALQILKNLNATDLCLAACVWQTLANDEILWLSLCKSNWAYASIYNRARNGGISFRKVYLQLDEGTLRFNAGQGLQYFIENELLDDTCEEISKFIHNTRKLRATEKRKLLQARRDILERLIELQSYENEFLPNALRQFFTKLDAPEDRNEYLSFLIENFSKRFHECNKDLGLSIETIYVLCFSLILLSIDLTSPHVKNKMSKREFIRNTRRAIMNGTLSDELAGHLYDNVYLIGHVARSTMTAH</sequence>
<feature type="domain" description="F-box" evidence="1">
    <location>
        <begin position="23"/>
        <end position="66"/>
    </location>
</feature>
<dbReference type="PANTHER" id="PTHR10663:SF372">
    <property type="entry name" value="F-BOX ONLY PROTEIN 8"/>
    <property type="match status" value="1"/>
</dbReference>
<dbReference type="SUPFAM" id="SSF48425">
    <property type="entry name" value="Sec7 domain"/>
    <property type="match status" value="1"/>
</dbReference>
<evidence type="ECO:0000313" key="3">
    <source>
        <dbReference type="EMBL" id="CAF0893820.1"/>
    </source>
</evidence>
<dbReference type="InterPro" id="IPR023394">
    <property type="entry name" value="Sec7_C_sf"/>
</dbReference>
<dbReference type="InterPro" id="IPR048003">
    <property type="entry name" value="FBXO8_F-box"/>
</dbReference>
<dbReference type="SUPFAM" id="SSF81383">
    <property type="entry name" value="F-box domain"/>
    <property type="match status" value="1"/>
</dbReference>
<proteinExistence type="predicted"/>
<dbReference type="Proteomes" id="UP000663854">
    <property type="component" value="Unassembled WGS sequence"/>
</dbReference>
<dbReference type="Pfam" id="PF12937">
    <property type="entry name" value="F-box-like"/>
    <property type="match status" value="1"/>
</dbReference>
<evidence type="ECO:0000313" key="5">
    <source>
        <dbReference type="Proteomes" id="UP000663854"/>
    </source>
</evidence>
<dbReference type="EMBL" id="CAJNOL010000635">
    <property type="protein sequence ID" value="CAF1147095.1"/>
    <property type="molecule type" value="Genomic_DNA"/>
</dbReference>
<dbReference type="Proteomes" id="UP000663870">
    <property type="component" value="Unassembled WGS sequence"/>
</dbReference>
<dbReference type="SMART" id="SM00222">
    <property type="entry name" value="Sec7"/>
    <property type="match status" value="1"/>
</dbReference>
<dbReference type="InterPro" id="IPR036047">
    <property type="entry name" value="F-box-like_dom_sf"/>
</dbReference>
<name>A0A813Z5J4_9BILA</name>
<dbReference type="GO" id="GO:0032012">
    <property type="term" value="P:regulation of ARF protein signal transduction"/>
    <property type="evidence" value="ECO:0007669"/>
    <property type="project" value="InterPro"/>
</dbReference>
<dbReference type="PROSITE" id="PS50181">
    <property type="entry name" value="FBOX"/>
    <property type="match status" value="1"/>
</dbReference>
<dbReference type="InterPro" id="IPR000904">
    <property type="entry name" value="Sec7_dom"/>
</dbReference>